<evidence type="ECO:0000256" key="1">
    <source>
        <dbReference type="ARBA" id="ARBA00023235"/>
    </source>
</evidence>
<dbReference type="EMBL" id="CP036287">
    <property type="protein sequence ID" value="QDU65545.1"/>
    <property type="molecule type" value="Genomic_DNA"/>
</dbReference>
<reference evidence="5 6" key="1">
    <citation type="submission" date="2019-02" db="EMBL/GenBank/DDBJ databases">
        <title>Deep-cultivation of Planctomycetes and their phenomic and genomic characterization uncovers novel biology.</title>
        <authorList>
            <person name="Wiegand S."/>
            <person name="Jogler M."/>
            <person name="Boedeker C."/>
            <person name="Pinto D."/>
            <person name="Vollmers J."/>
            <person name="Rivas-Marin E."/>
            <person name="Kohn T."/>
            <person name="Peeters S.H."/>
            <person name="Heuer A."/>
            <person name="Rast P."/>
            <person name="Oberbeckmann S."/>
            <person name="Bunk B."/>
            <person name="Jeske O."/>
            <person name="Meyerdierks A."/>
            <person name="Storesund J.E."/>
            <person name="Kallscheuer N."/>
            <person name="Luecker S."/>
            <person name="Lage O.M."/>
            <person name="Pohl T."/>
            <person name="Merkel B.J."/>
            <person name="Hornburger P."/>
            <person name="Mueller R.-W."/>
            <person name="Bruemmer F."/>
            <person name="Labrenz M."/>
            <person name="Spormann A.M."/>
            <person name="Op den Camp H."/>
            <person name="Overmann J."/>
            <person name="Amann R."/>
            <person name="Jetten M.S.M."/>
            <person name="Mascher T."/>
            <person name="Medema M.H."/>
            <person name="Devos D.P."/>
            <person name="Kaster A.-K."/>
            <person name="Ovreas L."/>
            <person name="Rohde M."/>
            <person name="Galperin M.Y."/>
            <person name="Jogler C."/>
        </authorList>
    </citation>
    <scope>NUCLEOTIDE SEQUENCE [LARGE SCALE GENOMIC DNA]</scope>
    <source>
        <strain evidence="5 6">Pla133</strain>
    </source>
</reference>
<feature type="active site" description="Proton donor/acceptor" evidence="2">
    <location>
        <position position="188"/>
    </location>
</feature>
<organism evidence="5 6">
    <name type="scientific">Engelhardtia mirabilis</name>
    <dbReference type="NCBI Taxonomy" id="2528011"/>
    <lineage>
        <taxon>Bacteria</taxon>
        <taxon>Pseudomonadati</taxon>
        <taxon>Planctomycetota</taxon>
        <taxon>Planctomycetia</taxon>
        <taxon>Planctomycetia incertae sedis</taxon>
        <taxon>Engelhardtia</taxon>
    </lineage>
</organism>
<gene>
    <name evidence="5" type="primary">hyi</name>
    <name evidence="5" type="ORF">Pla133_06100</name>
</gene>
<dbReference type="SUPFAM" id="SSF51658">
    <property type="entry name" value="Xylose isomerase-like"/>
    <property type="match status" value="1"/>
</dbReference>
<name>A0A518BEY3_9BACT</name>
<dbReference type="AlphaFoldDB" id="A0A518BEY3"/>
<feature type="chain" id="PRO_5021960482" evidence="3">
    <location>
        <begin position="23"/>
        <end position="310"/>
    </location>
</feature>
<evidence type="ECO:0000259" key="4">
    <source>
        <dbReference type="Pfam" id="PF01261"/>
    </source>
</evidence>
<dbReference type="InterPro" id="IPR050417">
    <property type="entry name" value="Sugar_Epim/Isomerase"/>
</dbReference>
<dbReference type="KEGG" id="pbap:Pla133_06100"/>
<dbReference type="Proteomes" id="UP000316921">
    <property type="component" value="Chromosome"/>
</dbReference>
<dbReference type="InterPro" id="IPR036237">
    <property type="entry name" value="Xyl_isomerase-like_sf"/>
</dbReference>
<dbReference type="RefSeq" id="WP_145062275.1">
    <property type="nucleotide sequence ID" value="NZ_CP036287.1"/>
</dbReference>
<dbReference type="Gene3D" id="3.20.20.150">
    <property type="entry name" value="Divalent-metal-dependent TIM barrel enzymes"/>
    <property type="match status" value="1"/>
</dbReference>
<evidence type="ECO:0000313" key="5">
    <source>
        <dbReference type="EMBL" id="QDU65545.1"/>
    </source>
</evidence>
<dbReference type="Pfam" id="PF01261">
    <property type="entry name" value="AP_endonuc_2"/>
    <property type="match status" value="1"/>
</dbReference>
<dbReference type="PANTHER" id="PTHR43489:SF3">
    <property type="entry name" value="XYLOSE ISOMERASE DOMAIN PROTEIN TIM BARREL"/>
    <property type="match status" value="1"/>
</dbReference>
<keyword evidence="3" id="KW-0732">Signal</keyword>
<sequence precursor="true">MKRRDFLAAAAAAAPLAGASLAAAPAIHAGPRLTSADAPFKLAYAPHGGMFQNLAGGDVVDQIAFAHDQGFRAWEDNGMAGRDVAEQERIARALADRGMQMGVFVANFGTAFGKRSFSTASPEHVESFLADLQVSVECAARVNATWMTIVLGDLEPRLERDFQHANAIEMLKRGAEIFEPHGLVMVMEPLNPWSDHPGMLLSKISQAYMLCKAVGSPAVKTLFDIYHQQITEGNLIPNIRKAWDEIAYFQIGDNPGRNEPGTGEINYRIVFKEIHARGYTGVLGMEHGISRGGAEGEQALIQAYRHADDF</sequence>
<dbReference type="PIRSF" id="PIRSF006241">
    <property type="entry name" value="HyI"/>
    <property type="match status" value="1"/>
</dbReference>
<feature type="signal peptide" evidence="3">
    <location>
        <begin position="1"/>
        <end position="22"/>
    </location>
</feature>
<feature type="active site" description="Proton donor/acceptor" evidence="2">
    <location>
        <position position="286"/>
    </location>
</feature>
<evidence type="ECO:0000256" key="3">
    <source>
        <dbReference type="SAM" id="SignalP"/>
    </source>
</evidence>
<dbReference type="PANTHER" id="PTHR43489">
    <property type="entry name" value="ISOMERASE"/>
    <property type="match status" value="1"/>
</dbReference>
<dbReference type="InterPro" id="IPR006311">
    <property type="entry name" value="TAT_signal"/>
</dbReference>
<dbReference type="EC" id="5.3.1.22" evidence="5"/>
<keyword evidence="1 5" id="KW-0413">Isomerase</keyword>
<evidence type="ECO:0000313" key="6">
    <source>
        <dbReference type="Proteomes" id="UP000316921"/>
    </source>
</evidence>
<dbReference type="PROSITE" id="PS51318">
    <property type="entry name" value="TAT"/>
    <property type="match status" value="1"/>
</dbReference>
<evidence type="ECO:0000256" key="2">
    <source>
        <dbReference type="PIRSR" id="PIRSR006241-50"/>
    </source>
</evidence>
<keyword evidence="5" id="KW-0670">Pyruvate</keyword>
<dbReference type="GO" id="GO:0008903">
    <property type="term" value="F:hydroxypyruvate isomerase activity"/>
    <property type="evidence" value="ECO:0007669"/>
    <property type="project" value="UniProtKB-EC"/>
</dbReference>
<dbReference type="InterPro" id="IPR026040">
    <property type="entry name" value="HyI-like"/>
</dbReference>
<accession>A0A518BEY3</accession>
<dbReference type="InterPro" id="IPR013022">
    <property type="entry name" value="Xyl_isomerase-like_TIM-brl"/>
</dbReference>
<protein>
    <submittedName>
        <fullName evidence="5">Hydroxypyruvate isomerase</fullName>
        <ecNumber evidence="5">5.3.1.22</ecNumber>
    </submittedName>
</protein>
<proteinExistence type="predicted"/>
<keyword evidence="6" id="KW-1185">Reference proteome</keyword>
<feature type="domain" description="Xylose isomerase-like TIM barrel" evidence="4">
    <location>
        <begin position="64"/>
        <end position="295"/>
    </location>
</feature>